<organism evidence="1 2">
    <name type="scientific">Panagrolaimus sp. ES5</name>
    <dbReference type="NCBI Taxonomy" id="591445"/>
    <lineage>
        <taxon>Eukaryota</taxon>
        <taxon>Metazoa</taxon>
        <taxon>Ecdysozoa</taxon>
        <taxon>Nematoda</taxon>
        <taxon>Chromadorea</taxon>
        <taxon>Rhabditida</taxon>
        <taxon>Tylenchina</taxon>
        <taxon>Panagrolaimomorpha</taxon>
        <taxon>Panagrolaimoidea</taxon>
        <taxon>Panagrolaimidae</taxon>
        <taxon>Panagrolaimus</taxon>
    </lineage>
</organism>
<protein>
    <submittedName>
        <fullName evidence="2">Uncharacterized protein</fullName>
    </submittedName>
</protein>
<accession>A0AC34GQH2</accession>
<proteinExistence type="predicted"/>
<evidence type="ECO:0000313" key="1">
    <source>
        <dbReference type="Proteomes" id="UP000887579"/>
    </source>
</evidence>
<name>A0AC34GQH2_9BILA</name>
<sequence length="155" mass="18053">MFQRGNGNSSSNFDKKDNSTNVKNSTLSLHIVAYENSDEVSSECNEEECSKKKNEKMALIKKWKNTKQIFNDSASFFQNPFEFPRQHKNQNIKPEIMQFKASQRLLNPNESKYDDESSTHPEELTTEQSQEESSFKKEKTHQPKTKVFSFESLNN</sequence>
<evidence type="ECO:0000313" key="2">
    <source>
        <dbReference type="WBParaSite" id="ES5_v2.g6730.t1"/>
    </source>
</evidence>
<dbReference type="Proteomes" id="UP000887579">
    <property type="component" value="Unplaced"/>
</dbReference>
<dbReference type="WBParaSite" id="ES5_v2.g6730.t1">
    <property type="protein sequence ID" value="ES5_v2.g6730.t1"/>
    <property type="gene ID" value="ES5_v2.g6730"/>
</dbReference>
<reference evidence="2" key="1">
    <citation type="submission" date="2022-11" db="UniProtKB">
        <authorList>
            <consortium name="WormBaseParasite"/>
        </authorList>
    </citation>
    <scope>IDENTIFICATION</scope>
</reference>